<reference evidence="5 7" key="3">
    <citation type="submission" date="2018-04" db="EMBL/GenBank/DDBJ databases">
        <title>Genomic Encyclopedia of Type Strains, Phase IV (KMG-IV): sequencing the most valuable type-strain genomes for metagenomic binning, comparative biology and taxonomic classification.</title>
        <authorList>
            <person name="Goeker M."/>
        </authorList>
    </citation>
    <scope>NUCLEOTIDE SEQUENCE [LARGE SCALE GENOMIC DNA]</scope>
    <source>
        <strain evidence="5 7">DSM 26588</strain>
    </source>
</reference>
<reference evidence="6" key="2">
    <citation type="submission" date="2015-04" db="EMBL/GenBank/DDBJ databases">
        <title>A butyrogenic pathway from the amino acid lysine in a human gut commensal.</title>
        <authorList>
            <person name="de Vos W.M."/>
            <person name="Bui N.T.P."/>
            <person name="Plugge C.M."/>
            <person name="Ritari J."/>
        </authorList>
    </citation>
    <scope>NUCLEOTIDE SEQUENCE [LARGE SCALE GENOMIC DNA]</scope>
    <source>
        <strain evidence="6">AF211</strain>
    </source>
</reference>
<dbReference type="EMBL" id="QEKK01000001">
    <property type="protein sequence ID" value="PVY60004.1"/>
    <property type="molecule type" value="Genomic_DNA"/>
</dbReference>
<feature type="binding site" evidence="3">
    <location>
        <position position="92"/>
    </location>
    <ligand>
        <name>a divalent metal cation</name>
        <dbReference type="ChEBI" id="CHEBI:60240"/>
        <label>1</label>
    </ligand>
</feature>
<dbReference type="Gene3D" id="3.20.20.140">
    <property type="entry name" value="Metal-dependent hydrolases"/>
    <property type="match status" value="1"/>
</dbReference>
<dbReference type="OrthoDB" id="9810005at2"/>
<feature type="binding site" evidence="3">
    <location>
        <position position="8"/>
    </location>
    <ligand>
        <name>a divalent metal cation</name>
        <dbReference type="ChEBI" id="CHEBI:60240"/>
        <label>1</label>
    </ligand>
</feature>
<dbReference type="PATRIC" id="fig|1297617.4.peg.192"/>
<dbReference type="PANTHER" id="PTHR46124:SF2">
    <property type="entry name" value="D-AMINOACYL-TRNA DEACYLASE"/>
    <property type="match status" value="1"/>
</dbReference>
<keyword evidence="1 3" id="KW-0479">Metal-binding</keyword>
<dbReference type="NCBIfam" id="TIGR00010">
    <property type="entry name" value="YchF/TatD family DNA exonuclease"/>
    <property type="match status" value="1"/>
</dbReference>
<dbReference type="PROSITE" id="PS01091">
    <property type="entry name" value="TATD_3"/>
    <property type="match status" value="1"/>
</dbReference>
<feature type="binding site" evidence="3">
    <location>
        <position position="6"/>
    </location>
    <ligand>
        <name>a divalent metal cation</name>
        <dbReference type="ChEBI" id="CHEBI:60240"/>
        <label>1</label>
    </ligand>
</feature>
<dbReference type="Pfam" id="PF01026">
    <property type="entry name" value="TatD_DNase"/>
    <property type="match status" value="1"/>
</dbReference>
<dbReference type="eggNOG" id="COG0084">
    <property type="taxonomic scope" value="Bacteria"/>
</dbReference>
<dbReference type="GO" id="GO:0004536">
    <property type="term" value="F:DNA nuclease activity"/>
    <property type="evidence" value="ECO:0007669"/>
    <property type="project" value="InterPro"/>
</dbReference>
<dbReference type="SUPFAM" id="SSF51556">
    <property type="entry name" value="Metallo-dependent hydrolases"/>
    <property type="match status" value="1"/>
</dbReference>
<feature type="binding site" evidence="3">
    <location>
        <position position="203"/>
    </location>
    <ligand>
        <name>a divalent metal cation</name>
        <dbReference type="ChEBI" id="CHEBI:60240"/>
        <label>1</label>
    </ligand>
</feature>
<dbReference type="InterPro" id="IPR015991">
    <property type="entry name" value="TatD/YcfH-like"/>
</dbReference>
<proteinExistence type="predicted"/>
<feature type="binding site" evidence="3">
    <location>
        <position position="153"/>
    </location>
    <ligand>
        <name>a divalent metal cation</name>
        <dbReference type="ChEBI" id="CHEBI:60240"/>
        <label>2</label>
    </ligand>
</feature>
<dbReference type="KEGG" id="ibu:IB211_00192"/>
<evidence type="ECO:0000256" key="1">
    <source>
        <dbReference type="ARBA" id="ARBA00022723"/>
    </source>
</evidence>
<evidence type="ECO:0000256" key="3">
    <source>
        <dbReference type="PIRSR" id="PIRSR005902-1"/>
    </source>
</evidence>
<dbReference type="Proteomes" id="UP000245778">
    <property type="component" value="Unassembled WGS sequence"/>
</dbReference>
<accession>A0A0S2VZS1</accession>
<dbReference type="InterPro" id="IPR032466">
    <property type="entry name" value="Metal_Hydrolase"/>
</dbReference>
<evidence type="ECO:0000313" key="6">
    <source>
        <dbReference type="Proteomes" id="UP000064844"/>
    </source>
</evidence>
<dbReference type="PANTHER" id="PTHR46124">
    <property type="entry name" value="D-AMINOACYL-TRNA DEACYLASE"/>
    <property type="match status" value="1"/>
</dbReference>
<dbReference type="FunFam" id="3.20.20.140:FF:000005">
    <property type="entry name" value="TatD family hydrolase"/>
    <property type="match status" value="1"/>
</dbReference>
<sequence>MIFDTHAHYYDGAFDPDRDELLAALPSMGVALVVCPGCDLESSRASVALAEKFGYLYAAVGFHPENLEGASLDQLDQVRTMSAHPKVKAIGEIGLDYYWVKTPEARAFSRDFFDAQLSLAEELDLPAVVHDRDAHRDCLDIVRAHPGCRGVFHCYSGSVEDAKVLLDRGWMLSFTGNITFANARRGPEVVKFMPVDRLMLETDAPYMAPEPFRGKRCDSTMIRLTAERVAEWKGLSAEEVLDITLENGERFFGID</sequence>
<evidence type="ECO:0000313" key="5">
    <source>
        <dbReference type="EMBL" id="PVY60004.1"/>
    </source>
</evidence>
<dbReference type="EMBL" id="CP011307">
    <property type="protein sequence ID" value="ALP92588.1"/>
    <property type="molecule type" value="Genomic_DNA"/>
</dbReference>
<dbReference type="GO" id="GO:0046872">
    <property type="term" value="F:metal ion binding"/>
    <property type="evidence" value="ECO:0007669"/>
    <property type="project" value="UniProtKB-KW"/>
</dbReference>
<evidence type="ECO:0000313" key="4">
    <source>
        <dbReference type="EMBL" id="ALP92588.1"/>
    </source>
</evidence>
<dbReference type="STRING" id="1297617.IB211_00192"/>
<reference evidence="4 6" key="1">
    <citation type="journal article" date="2015" name="Nat. Commun.">
        <title>Production of butyrate from lysine and the Amadori product fructoselysine by a human gut commensal.</title>
        <authorList>
            <person name="Bui T.P."/>
            <person name="Ritari J."/>
            <person name="Boeren S."/>
            <person name="de Waard P."/>
            <person name="Plugge C.M."/>
            <person name="de Vos W.M."/>
        </authorList>
    </citation>
    <scope>NUCLEOTIDE SEQUENCE [LARGE SCALE GENOMIC DNA]</scope>
    <source>
        <strain evidence="4 6">AF211</strain>
    </source>
</reference>
<keyword evidence="6" id="KW-1185">Reference proteome</keyword>
<feature type="binding site" evidence="3">
    <location>
        <position position="130"/>
    </location>
    <ligand>
        <name>a divalent metal cation</name>
        <dbReference type="ChEBI" id="CHEBI:60240"/>
        <label>2</label>
    </ligand>
</feature>
<name>A0A0S2VZS1_9FIRM</name>
<dbReference type="Proteomes" id="UP000064844">
    <property type="component" value="Chromosome"/>
</dbReference>
<dbReference type="GeneID" id="93227755"/>
<organism evidence="4 6">
    <name type="scientific">Intestinimonas butyriciproducens</name>
    <dbReference type="NCBI Taxonomy" id="1297617"/>
    <lineage>
        <taxon>Bacteria</taxon>
        <taxon>Bacillati</taxon>
        <taxon>Bacillota</taxon>
        <taxon>Clostridia</taxon>
        <taxon>Eubacteriales</taxon>
        <taxon>Intestinimonas</taxon>
    </lineage>
</organism>
<dbReference type="AlphaFoldDB" id="A0A0S2VZS1"/>
<keyword evidence="2" id="KW-0378">Hydrolase</keyword>
<evidence type="ECO:0000256" key="2">
    <source>
        <dbReference type="ARBA" id="ARBA00022801"/>
    </source>
</evidence>
<dbReference type="GO" id="GO:0016788">
    <property type="term" value="F:hydrolase activity, acting on ester bonds"/>
    <property type="evidence" value="ECO:0007669"/>
    <property type="project" value="InterPro"/>
</dbReference>
<dbReference type="InterPro" id="IPR018228">
    <property type="entry name" value="DNase_TatD-rel_CS"/>
</dbReference>
<dbReference type="RefSeq" id="WP_058116822.1">
    <property type="nucleotide sequence ID" value="NZ_CP011307.1"/>
</dbReference>
<dbReference type="InterPro" id="IPR001130">
    <property type="entry name" value="TatD-like"/>
</dbReference>
<evidence type="ECO:0000313" key="7">
    <source>
        <dbReference type="Proteomes" id="UP000245778"/>
    </source>
</evidence>
<dbReference type="CDD" id="cd01310">
    <property type="entry name" value="TatD_DNAse"/>
    <property type="match status" value="1"/>
</dbReference>
<dbReference type="PIRSF" id="PIRSF005902">
    <property type="entry name" value="DNase_TatD"/>
    <property type="match status" value="1"/>
</dbReference>
<protein>
    <submittedName>
        <fullName evidence="4">Putative deoxyribonuclease YcfH</fullName>
    </submittedName>
    <submittedName>
        <fullName evidence="5">TatD DNase family protein</fullName>
    </submittedName>
</protein>
<gene>
    <name evidence="5" type="ORF">C7373_101520</name>
    <name evidence="4" type="ORF">IB211_00192</name>
</gene>